<feature type="transmembrane region" description="Helical" evidence="19">
    <location>
        <begin position="90"/>
        <end position="112"/>
    </location>
</feature>
<feature type="region of interest" description="Disordered" evidence="18">
    <location>
        <begin position="1"/>
        <end position="28"/>
    </location>
</feature>
<evidence type="ECO:0000256" key="3">
    <source>
        <dbReference type="ARBA" id="ARBA00022516"/>
    </source>
</evidence>
<dbReference type="OMA" id="YSEDRAF"/>
<keyword evidence="7" id="KW-0521">NADP</keyword>
<keyword evidence="21" id="KW-1185">Reference proteome</keyword>
<proteinExistence type="inferred from homology"/>
<feature type="non-terminal residue" evidence="20">
    <location>
        <position position="1"/>
    </location>
</feature>
<dbReference type="GO" id="GO:0047598">
    <property type="term" value="F:7-dehydrocholesterol reductase activity"/>
    <property type="evidence" value="ECO:0007669"/>
    <property type="project" value="UniProtKB-EC"/>
</dbReference>
<evidence type="ECO:0000256" key="5">
    <source>
        <dbReference type="ARBA" id="ARBA00022692"/>
    </source>
</evidence>
<evidence type="ECO:0000256" key="19">
    <source>
        <dbReference type="SAM" id="Phobius"/>
    </source>
</evidence>
<sequence>MAKKQATKVNNGNGRSNRGNEKEKKKEDAKTHSPLVAYVSMLGLLSFCPPFVIFLWFTMVHMDGSVSQVWDFCKQNGFQGFLRICPMPTLIAWTIIASYAAFEAGLQLLLPGKRVEGPVSPAGNVPIYKANGVISYLVTLITYIAIWWFGLFNPAIVYDHLGEIFSSLIIGSFIFCILLYIKGHVAPSSADSGSSGNFIIDFYW</sequence>
<evidence type="ECO:0000256" key="4">
    <source>
        <dbReference type="ARBA" id="ARBA00022548"/>
    </source>
</evidence>
<comment type="similarity">
    <text evidence="2">Belongs to the ERG4/ERG24 family.</text>
</comment>
<dbReference type="Proteomes" id="UP000824469">
    <property type="component" value="Unassembled WGS sequence"/>
</dbReference>
<evidence type="ECO:0000256" key="14">
    <source>
        <dbReference type="ARBA" id="ARBA00023166"/>
    </source>
</evidence>
<evidence type="ECO:0000256" key="6">
    <source>
        <dbReference type="ARBA" id="ARBA00022778"/>
    </source>
</evidence>
<keyword evidence="8" id="KW-0752">Steroid biosynthesis</keyword>
<keyword evidence="3" id="KW-0444">Lipid biosynthesis</keyword>
<dbReference type="PANTHER" id="PTHR21257:SF38">
    <property type="entry name" value="7-DEHYDROCHOLESTEROL REDUCTASE"/>
    <property type="match status" value="1"/>
</dbReference>
<evidence type="ECO:0000256" key="12">
    <source>
        <dbReference type="ARBA" id="ARBA00023098"/>
    </source>
</evidence>
<keyword evidence="4" id="KW-0153">Cholesterol metabolism</keyword>
<dbReference type="AlphaFoldDB" id="A0AA38FY48"/>
<dbReference type="EMBL" id="JAHRHJ020000006">
    <property type="protein sequence ID" value="KAH9312236.1"/>
    <property type="molecule type" value="Genomic_DNA"/>
</dbReference>
<evidence type="ECO:0000313" key="21">
    <source>
        <dbReference type="Proteomes" id="UP000824469"/>
    </source>
</evidence>
<feature type="transmembrane region" description="Helical" evidence="19">
    <location>
        <begin position="35"/>
        <end position="57"/>
    </location>
</feature>
<name>A0AA38FY48_TAXCH</name>
<evidence type="ECO:0000256" key="2">
    <source>
        <dbReference type="ARBA" id="ARBA00005402"/>
    </source>
</evidence>
<reference evidence="20 21" key="1">
    <citation type="journal article" date="2021" name="Nat. Plants">
        <title>The Taxus genome provides insights into paclitaxel biosynthesis.</title>
        <authorList>
            <person name="Xiong X."/>
            <person name="Gou J."/>
            <person name="Liao Q."/>
            <person name="Li Y."/>
            <person name="Zhou Q."/>
            <person name="Bi G."/>
            <person name="Li C."/>
            <person name="Du R."/>
            <person name="Wang X."/>
            <person name="Sun T."/>
            <person name="Guo L."/>
            <person name="Liang H."/>
            <person name="Lu P."/>
            <person name="Wu Y."/>
            <person name="Zhang Z."/>
            <person name="Ro D.K."/>
            <person name="Shang Y."/>
            <person name="Huang S."/>
            <person name="Yan J."/>
        </authorList>
    </citation>
    <scope>NUCLEOTIDE SEQUENCE [LARGE SCALE GENOMIC DNA]</scope>
    <source>
        <strain evidence="20">Ta-2019</strain>
    </source>
</reference>
<evidence type="ECO:0000256" key="13">
    <source>
        <dbReference type="ARBA" id="ARBA00023136"/>
    </source>
</evidence>
<comment type="caution">
    <text evidence="20">The sequence shown here is derived from an EMBL/GenBank/DDBJ whole genome shotgun (WGS) entry which is preliminary data.</text>
</comment>
<keyword evidence="13 19" id="KW-0472">Membrane</keyword>
<keyword evidence="6" id="KW-0152">Cholesterol biosynthesis</keyword>
<keyword evidence="15" id="KW-0753">Steroid metabolism</keyword>
<evidence type="ECO:0000256" key="11">
    <source>
        <dbReference type="ARBA" id="ARBA00023011"/>
    </source>
</evidence>
<dbReference type="PANTHER" id="PTHR21257">
    <property type="entry name" value="DELTA(14)-STEROL REDUCTASE"/>
    <property type="match status" value="1"/>
</dbReference>
<organism evidence="20 21">
    <name type="scientific">Taxus chinensis</name>
    <name type="common">Chinese yew</name>
    <name type="synonym">Taxus wallichiana var. chinensis</name>
    <dbReference type="NCBI Taxonomy" id="29808"/>
    <lineage>
        <taxon>Eukaryota</taxon>
        <taxon>Viridiplantae</taxon>
        <taxon>Streptophyta</taxon>
        <taxon>Embryophyta</taxon>
        <taxon>Tracheophyta</taxon>
        <taxon>Spermatophyta</taxon>
        <taxon>Pinopsida</taxon>
        <taxon>Pinidae</taxon>
        <taxon>Conifers II</taxon>
        <taxon>Cupressales</taxon>
        <taxon>Taxaceae</taxon>
        <taxon>Taxus</taxon>
    </lineage>
</organism>
<feature type="compositionally biased region" description="Basic and acidic residues" evidence="18">
    <location>
        <begin position="18"/>
        <end position="28"/>
    </location>
</feature>
<keyword evidence="12" id="KW-0443">Lipid metabolism</keyword>
<evidence type="ECO:0000256" key="8">
    <source>
        <dbReference type="ARBA" id="ARBA00022955"/>
    </source>
</evidence>
<evidence type="ECO:0000256" key="10">
    <source>
        <dbReference type="ARBA" id="ARBA00023002"/>
    </source>
</evidence>
<evidence type="ECO:0000256" key="17">
    <source>
        <dbReference type="ARBA" id="ARBA00042688"/>
    </source>
</evidence>
<evidence type="ECO:0000256" key="18">
    <source>
        <dbReference type="SAM" id="MobiDB-lite"/>
    </source>
</evidence>
<dbReference type="Pfam" id="PF01222">
    <property type="entry name" value="ERG4_ERG24"/>
    <property type="match status" value="1"/>
</dbReference>
<evidence type="ECO:0000256" key="15">
    <source>
        <dbReference type="ARBA" id="ARBA00023221"/>
    </source>
</evidence>
<evidence type="ECO:0000256" key="7">
    <source>
        <dbReference type="ARBA" id="ARBA00022857"/>
    </source>
</evidence>
<dbReference type="GO" id="GO:0016132">
    <property type="term" value="P:brassinosteroid biosynthetic process"/>
    <property type="evidence" value="ECO:0007669"/>
    <property type="project" value="TreeGrafter"/>
</dbReference>
<keyword evidence="9 19" id="KW-1133">Transmembrane helix</keyword>
<feature type="transmembrane region" description="Helical" evidence="19">
    <location>
        <begin position="164"/>
        <end position="181"/>
    </location>
</feature>
<protein>
    <recommendedName>
        <fullName evidence="16">7-dehydrocholesterol reductase</fullName>
        <ecNumber evidence="16">1.3.1.21</ecNumber>
    </recommendedName>
    <alternativeName>
        <fullName evidence="17">Sterol Delta(7)-reductase</fullName>
    </alternativeName>
</protein>
<dbReference type="EC" id="1.3.1.21" evidence="16"/>
<evidence type="ECO:0000256" key="16">
    <source>
        <dbReference type="ARBA" id="ARBA00038851"/>
    </source>
</evidence>
<gene>
    <name evidence="20" type="ORF">KI387_027271</name>
</gene>
<dbReference type="GO" id="GO:0005789">
    <property type="term" value="C:endoplasmic reticulum membrane"/>
    <property type="evidence" value="ECO:0007669"/>
    <property type="project" value="TreeGrafter"/>
</dbReference>
<keyword evidence="14" id="KW-1207">Sterol metabolism</keyword>
<dbReference type="InterPro" id="IPR001171">
    <property type="entry name" value="ERG24_DHCR-like"/>
</dbReference>
<accession>A0AA38FY48</accession>
<keyword evidence="11" id="KW-0756">Sterol biosynthesis</keyword>
<evidence type="ECO:0000256" key="9">
    <source>
        <dbReference type="ARBA" id="ARBA00022989"/>
    </source>
</evidence>
<dbReference type="GO" id="GO:0006695">
    <property type="term" value="P:cholesterol biosynthetic process"/>
    <property type="evidence" value="ECO:0007669"/>
    <property type="project" value="UniProtKB-KW"/>
</dbReference>
<feature type="transmembrane region" description="Helical" evidence="19">
    <location>
        <begin position="133"/>
        <end position="152"/>
    </location>
</feature>
<keyword evidence="10" id="KW-0560">Oxidoreductase</keyword>
<keyword evidence="5 19" id="KW-0812">Transmembrane</keyword>
<evidence type="ECO:0000256" key="1">
    <source>
        <dbReference type="ARBA" id="ARBA00004141"/>
    </source>
</evidence>
<evidence type="ECO:0000313" key="20">
    <source>
        <dbReference type="EMBL" id="KAH9312236.1"/>
    </source>
</evidence>
<comment type="subcellular location">
    <subcellularLocation>
        <location evidence="1">Membrane</location>
        <topology evidence="1">Multi-pass membrane protein</topology>
    </subcellularLocation>
</comment>